<evidence type="ECO:0000313" key="3">
    <source>
        <dbReference type="Proteomes" id="UP000693946"/>
    </source>
</evidence>
<reference evidence="2 3" key="1">
    <citation type="journal article" date="2021" name="Sci. Rep.">
        <title>Chromosome anchoring in Senegalese sole (Solea senegalensis) reveals sex-associated markers and genome rearrangements in flatfish.</title>
        <authorList>
            <person name="Guerrero-Cozar I."/>
            <person name="Gomez-Garrido J."/>
            <person name="Berbel C."/>
            <person name="Martinez-Blanch J.F."/>
            <person name="Alioto T."/>
            <person name="Claros M.G."/>
            <person name="Gagnaire P.A."/>
            <person name="Manchado M."/>
        </authorList>
    </citation>
    <scope>NUCLEOTIDE SEQUENCE [LARGE SCALE GENOMIC DNA]</scope>
    <source>
        <strain evidence="2">Sse05_10M</strain>
    </source>
</reference>
<dbReference type="Proteomes" id="UP000693946">
    <property type="component" value="Linkage Group LG2"/>
</dbReference>
<evidence type="ECO:0000313" key="2">
    <source>
        <dbReference type="EMBL" id="KAG7502046.1"/>
    </source>
</evidence>
<dbReference type="EMBL" id="JAGKHQ010000012">
    <property type="protein sequence ID" value="KAG7502046.1"/>
    <property type="molecule type" value="Genomic_DNA"/>
</dbReference>
<dbReference type="AlphaFoldDB" id="A0AAV6R9Z1"/>
<organism evidence="2 3">
    <name type="scientific">Solea senegalensis</name>
    <name type="common">Senegalese sole</name>
    <dbReference type="NCBI Taxonomy" id="28829"/>
    <lineage>
        <taxon>Eukaryota</taxon>
        <taxon>Metazoa</taxon>
        <taxon>Chordata</taxon>
        <taxon>Craniata</taxon>
        <taxon>Vertebrata</taxon>
        <taxon>Euteleostomi</taxon>
        <taxon>Actinopterygii</taxon>
        <taxon>Neopterygii</taxon>
        <taxon>Teleostei</taxon>
        <taxon>Neoteleostei</taxon>
        <taxon>Acanthomorphata</taxon>
        <taxon>Carangaria</taxon>
        <taxon>Pleuronectiformes</taxon>
        <taxon>Pleuronectoidei</taxon>
        <taxon>Soleidae</taxon>
        <taxon>Solea</taxon>
    </lineage>
</organism>
<name>A0AAV6R9Z1_SOLSE</name>
<comment type="caution">
    <text evidence="2">The sequence shown here is derived from an EMBL/GenBank/DDBJ whole genome shotgun (WGS) entry which is preliminary data.</text>
</comment>
<accession>A0AAV6R9Z1</accession>
<keyword evidence="3" id="KW-1185">Reference proteome</keyword>
<feature type="region of interest" description="Disordered" evidence="1">
    <location>
        <begin position="1"/>
        <end position="32"/>
    </location>
</feature>
<sequence length="79" mass="8909">MLEHRAHQQQQQLNQSVAAVLHSGHSSTSSPRRRCCDALVILSGRGFFQKADRELASIFPVQMRKNHHDHSPGDPSLLR</sequence>
<protein>
    <submittedName>
        <fullName evidence="2">Uncharacterized protein</fullName>
    </submittedName>
</protein>
<gene>
    <name evidence="2" type="ORF">JOB18_012573</name>
</gene>
<proteinExistence type="predicted"/>
<evidence type="ECO:0000256" key="1">
    <source>
        <dbReference type="SAM" id="MobiDB-lite"/>
    </source>
</evidence>